<proteinExistence type="predicted"/>
<evidence type="ECO:0000313" key="3">
    <source>
        <dbReference type="Proteomes" id="UP000183809"/>
    </source>
</evidence>
<reference evidence="2 3" key="1">
    <citation type="submission" date="2016-10" db="EMBL/GenBank/DDBJ databases">
        <title>Proteomics and genomics reveal pathogen-plant mechanisms compatible with a hemibiotrophic lifestyle of Diplodia corticola.</title>
        <authorList>
            <person name="Fernandes I."/>
            <person name="De Jonge R."/>
            <person name="Van De Peer Y."/>
            <person name="Devreese B."/>
            <person name="Alves A."/>
            <person name="Esteves A.C."/>
        </authorList>
    </citation>
    <scope>NUCLEOTIDE SEQUENCE [LARGE SCALE GENOMIC DNA]</scope>
    <source>
        <strain evidence="2 3">CBS 112549</strain>
    </source>
</reference>
<sequence length="219" mass="24420">MSCQNPANVAPFLTRDTSVGHQNGKPQDQQAGDRVYFCRNCNFGPMICALYSACIVCSRELESNGDIDFIPDNTGGRTKPQEPQGRHHAGPSVRRDDARQAVNSSNQAAEPAEPHRQQLPESTEEPTFQPRIIQGDGMVTIPGQINDGHNMLSQYINSPPSVVERLANGFANDGSLLEDTEYIEACWKLGYEPYVWEYQEGDPLDQMEPQGYDFMEHSQ</sequence>
<keyword evidence="3" id="KW-1185">Reference proteome</keyword>
<evidence type="ECO:0000256" key="1">
    <source>
        <dbReference type="SAM" id="MobiDB-lite"/>
    </source>
</evidence>
<gene>
    <name evidence="2" type="ORF">BKCO1_7300037</name>
</gene>
<name>A0A1J9RMI1_9PEZI</name>
<dbReference type="Proteomes" id="UP000183809">
    <property type="component" value="Unassembled WGS sequence"/>
</dbReference>
<feature type="region of interest" description="Disordered" evidence="1">
    <location>
        <begin position="68"/>
        <end position="127"/>
    </location>
</feature>
<dbReference type="EMBL" id="MNUE01000073">
    <property type="protein sequence ID" value="OJD29719.1"/>
    <property type="molecule type" value="Genomic_DNA"/>
</dbReference>
<dbReference type="AlphaFoldDB" id="A0A1J9RMI1"/>
<protein>
    <submittedName>
        <fullName evidence="2">Uncharacterized protein</fullName>
    </submittedName>
</protein>
<comment type="caution">
    <text evidence="2">The sequence shown here is derived from an EMBL/GenBank/DDBJ whole genome shotgun (WGS) entry which is preliminary data.</text>
</comment>
<feature type="region of interest" description="Disordered" evidence="1">
    <location>
        <begin position="1"/>
        <end position="29"/>
    </location>
</feature>
<accession>A0A1J9RMI1</accession>
<feature type="compositionally biased region" description="Polar residues" evidence="1">
    <location>
        <begin position="15"/>
        <end position="29"/>
    </location>
</feature>
<evidence type="ECO:0000313" key="2">
    <source>
        <dbReference type="EMBL" id="OJD29719.1"/>
    </source>
</evidence>
<organism evidence="2 3">
    <name type="scientific">Diplodia corticola</name>
    <dbReference type="NCBI Taxonomy" id="236234"/>
    <lineage>
        <taxon>Eukaryota</taxon>
        <taxon>Fungi</taxon>
        <taxon>Dikarya</taxon>
        <taxon>Ascomycota</taxon>
        <taxon>Pezizomycotina</taxon>
        <taxon>Dothideomycetes</taxon>
        <taxon>Dothideomycetes incertae sedis</taxon>
        <taxon>Botryosphaeriales</taxon>
        <taxon>Botryosphaeriaceae</taxon>
        <taxon>Diplodia</taxon>
    </lineage>
</organism>
<dbReference type="GeneID" id="31019158"/>
<dbReference type="RefSeq" id="XP_020125979.1">
    <property type="nucleotide sequence ID" value="XM_020278896.1"/>
</dbReference>